<keyword evidence="2" id="KW-1185">Reference proteome</keyword>
<dbReference type="STRING" id="716928.GCA_000261485_00300"/>
<reference evidence="1 2" key="1">
    <citation type="submission" date="2017-08" db="EMBL/GenBank/DDBJ databases">
        <title>Multipartite genome sequences of Sinorhizobium species nodulating soybeans.</title>
        <authorList>
            <person name="Tian C.F."/>
        </authorList>
    </citation>
    <scope>NUCLEOTIDE SEQUENCE [LARGE SCALE GENOMIC DNA]</scope>
    <source>
        <strain evidence="1 2">CCBAU 05684</strain>
    </source>
</reference>
<dbReference type="Proteomes" id="UP000217211">
    <property type="component" value="Chromosome"/>
</dbReference>
<proteinExistence type="predicted"/>
<organism evidence="1 2">
    <name type="scientific">Sinorhizobium sojae CCBAU 05684</name>
    <dbReference type="NCBI Taxonomy" id="716928"/>
    <lineage>
        <taxon>Bacteria</taxon>
        <taxon>Pseudomonadati</taxon>
        <taxon>Pseudomonadota</taxon>
        <taxon>Alphaproteobacteria</taxon>
        <taxon>Hyphomicrobiales</taxon>
        <taxon>Rhizobiaceae</taxon>
        <taxon>Sinorhizobium/Ensifer group</taxon>
        <taxon>Sinorhizobium</taxon>
    </lineage>
</organism>
<evidence type="ECO:0000313" key="1">
    <source>
        <dbReference type="EMBL" id="ASY63606.1"/>
    </source>
</evidence>
<sequence length="73" mass="8351">MYDDRVISIIYDFTKLLKAQKAIPEVVAKMEQKPVISQKQNSSKASDAYTRDFNKFNKTRNGNDAIALISRLL</sequence>
<gene>
    <name evidence="1" type="ORF">SJ05684_c21650</name>
</gene>
<accession>A0A249PCP8</accession>
<dbReference type="AlphaFoldDB" id="A0A249PCP8"/>
<protein>
    <submittedName>
        <fullName evidence="1">Uncharacterized protein</fullName>
    </submittedName>
</protein>
<name>A0A249PCP8_9HYPH</name>
<evidence type="ECO:0000313" key="2">
    <source>
        <dbReference type="Proteomes" id="UP000217211"/>
    </source>
</evidence>
<dbReference type="EMBL" id="CP023067">
    <property type="protein sequence ID" value="ASY63606.1"/>
    <property type="molecule type" value="Genomic_DNA"/>
</dbReference>
<dbReference type="KEGG" id="esj:SJ05684_c21650"/>